<protein>
    <recommendedName>
        <fullName evidence="3">C2H2-type domain-containing protein</fullName>
    </recommendedName>
</protein>
<feature type="region of interest" description="Disordered" evidence="2">
    <location>
        <begin position="25"/>
        <end position="51"/>
    </location>
</feature>
<dbReference type="AlphaFoldDB" id="A0AAV4RRZ7"/>
<dbReference type="EMBL" id="BPLR01008416">
    <property type="protein sequence ID" value="GIY24510.1"/>
    <property type="molecule type" value="Genomic_DNA"/>
</dbReference>
<evidence type="ECO:0000256" key="1">
    <source>
        <dbReference type="PROSITE-ProRule" id="PRU00042"/>
    </source>
</evidence>
<feature type="compositionally biased region" description="Low complexity" evidence="2">
    <location>
        <begin position="34"/>
        <end position="49"/>
    </location>
</feature>
<keyword evidence="1" id="KW-0862">Zinc</keyword>
<gene>
    <name evidence="4" type="ORF">CEXT_384801</name>
</gene>
<feature type="domain" description="C2H2-type" evidence="3">
    <location>
        <begin position="86"/>
        <end position="109"/>
    </location>
</feature>
<dbReference type="Pfam" id="PF00096">
    <property type="entry name" value="zf-C2H2"/>
    <property type="match status" value="1"/>
</dbReference>
<dbReference type="InterPro" id="IPR013087">
    <property type="entry name" value="Znf_C2H2_type"/>
</dbReference>
<name>A0AAV4RRZ7_CAEEX</name>
<evidence type="ECO:0000313" key="4">
    <source>
        <dbReference type="EMBL" id="GIY24510.1"/>
    </source>
</evidence>
<comment type="caution">
    <text evidence="4">The sequence shown here is derived from an EMBL/GenBank/DDBJ whole genome shotgun (WGS) entry which is preliminary data.</text>
</comment>
<evidence type="ECO:0000256" key="2">
    <source>
        <dbReference type="SAM" id="MobiDB-lite"/>
    </source>
</evidence>
<proteinExistence type="predicted"/>
<organism evidence="4 5">
    <name type="scientific">Caerostris extrusa</name>
    <name type="common">Bark spider</name>
    <name type="synonym">Caerostris bankana</name>
    <dbReference type="NCBI Taxonomy" id="172846"/>
    <lineage>
        <taxon>Eukaryota</taxon>
        <taxon>Metazoa</taxon>
        <taxon>Ecdysozoa</taxon>
        <taxon>Arthropoda</taxon>
        <taxon>Chelicerata</taxon>
        <taxon>Arachnida</taxon>
        <taxon>Araneae</taxon>
        <taxon>Araneomorphae</taxon>
        <taxon>Entelegynae</taxon>
        <taxon>Araneoidea</taxon>
        <taxon>Araneidae</taxon>
        <taxon>Caerostris</taxon>
    </lineage>
</organism>
<accession>A0AAV4RRZ7</accession>
<dbReference type="Proteomes" id="UP001054945">
    <property type="component" value="Unassembled WGS sequence"/>
</dbReference>
<keyword evidence="1" id="KW-0863">Zinc-finger</keyword>
<dbReference type="SMART" id="SM00355">
    <property type="entry name" value="ZnF_C2H2"/>
    <property type="match status" value="2"/>
</dbReference>
<evidence type="ECO:0000313" key="5">
    <source>
        <dbReference type="Proteomes" id="UP001054945"/>
    </source>
</evidence>
<evidence type="ECO:0000259" key="3">
    <source>
        <dbReference type="PROSITE" id="PS50157"/>
    </source>
</evidence>
<dbReference type="GO" id="GO:0008270">
    <property type="term" value="F:zinc ion binding"/>
    <property type="evidence" value="ECO:0007669"/>
    <property type="project" value="UniProtKB-KW"/>
</dbReference>
<dbReference type="PROSITE" id="PS00028">
    <property type="entry name" value="ZINC_FINGER_C2H2_1"/>
    <property type="match status" value="2"/>
</dbReference>
<sequence>MLLHYQHNYDPCIPTPLQRKGFETFSFGNRGKRTPTSSASSRHSPGRSANPAAFEGFRCSTCWRVFSQKCNLVRHEEVHKEVRTVHQCRFCPKSFGRKDNLKCHEKLAH</sequence>
<keyword evidence="1" id="KW-0479">Metal-binding</keyword>
<dbReference type="InterPro" id="IPR036236">
    <property type="entry name" value="Znf_C2H2_sf"/>
</dbReference>
<keyword evidence="5" id="KW-1185">Reference proteome</keyword>
<dbReference type="SUPFAM" id="SSF57667">
    <property type="entry name" value="beta-beta-alpha zinc fingers"/>
    <property type="match status" value="1"/>
</dbReference>
<feature type="domain" description="C2H2-type" evidence="3">
    <location>
        <begin position="57"/>
        <end position="84"/>
    </location>
</feature>
<reference evidence="4 5" key="1">
    <citation type="submission" date="2021-06" db="EMBL/GenBank/DDBJ databases">
        <title>Caerostris extrusa draft genome.</title>
        <authorList>
            <person name="Kono N."/>
            <person name="Arakawa K."/>
        </authorList>
    </citation>
    <scope>NUCLEOTIDE SEQUENCE [LARGE SCALE GENOMIC DNA]</scope>
</reference>
<dbReference type="PROSITE" id="PS50157">
    <property type="entry name" value="ZINC_FINGER_C2H2_2"/>
    <property type="match status" value="2"/>
</dbReference>
<dbReference type="Gene3D" id="3.30.160.60">
    <property type="entry name" value="Classic Zinc Finger"/>
    <property type="match status" value="2"/>
</dbReference>